<proteinExistence type="predicted"/>
<accession>A0ABQ8JGA4</accession>
<name>A0ABQ8JGA4_DERPT</name>
<reference evidence="1 2" key="1">
    <citation type="journal article" date="2018" name="J. Allergy Clin. Immunol.">
        <title>High-quality assembly of Dermatophagoides pteronyssinus genome and transcriptome reveals a wide range of novel allergens.</title>
        <authorList>
            <person name="Liu X.Y."/>
            <person name="Yang K.Y."/>
            <person name="Wang M.Q."/>
            <person name="Kwok J.S."/>
            <person name="Zeng X."/>
            <person name="Yang Z."/>
            <person name="Xiao X.J."/>
            <person name="Lau C.P."/>
            <person name="Li Y."/>
            <person name="Huang Z.M."/>
            <person name="Ba J.G."/>
            <person name="Yim A.K."/>
            <person name="Ouyang C.Y."/>
            <person name="Ngai S.M."/>
            <person name="Chan T.F."/>
            <person name="Leung E.L."/>
            <person name="Liu L."/>
            <person name="Liu Z.G."/>
            <person name="Tsui S.K."/>
        </authorList>
    </citation>
    <scope>NUCLEOTIDE SEQUENCE [LARGE SCALE GENOMIC DNA]</scope>
    <source>
        <strain evidence="1">Derp</strain>
    </source>
</reference>
<dbReference type="Proteomes" id="UP000887458">
    <property type="component" value="Unassembled WGS sequence"/>
</dbReference>
<comment type="caution">
    <text evidence="1">The sequence shown here is derived from an EMBL/GenBank/DDBJ whole genome shotgun (WGS) entry which is preliminary data.</text>
</comment>
<organism evidence="1 2">
    <name type="scientific">Dermatophagoides pteronyssinus</name>
    <name type="common">European house dust mite</name>
    <dbReference type="NCBI Taxonomy" id="6956"/>
    <lineage>
        <taxon>Eukaryota</taxon>
        <taxon>Metazoa</taxon>
        <taxon>Ecdysozoa</taxon>
        <taxon>Arthropoda</taxon>
        <taxon>Chelicerata</taxon>
        <taxon>Arachnida</taxon>
        <taxon>Acari</taxon>
        <taxon>Acariformes</taxon>
        <taxon>Sarcoptiformes</taxon>
        <taxon>Astigmata</taxon>
        <taxon>Psoroptidia</taxon>
        <taxon>Analgoidea</taxon>
        <taxon>Pyroglyphidae</taxon>
        <taxon>Dermatophagoidinae</taxon>
        <taxon>Dermatophagoides</taxon>
    </lineage>
</organism>
<evidence type="ECO:0000313" key="2">
    <source>
        <dbReference type="Proteomes" id="UP000887458"/>
    </source>
</evidence>
<gene>
    <name evidence="1" type="ORF">DERP_010557</name>
</gene>
<sequence length="79" mass="9158">MFCFQFFFGEKTKLKLKLKSDHNEQTNSKHIPDITANPINEASNSIGVKCDYTMIKSINKHNTLYRIIINRIGEKSQPK</sequence>
<evidence type="ECO:0000313" key="1">
    <source>
        <dbReference type="EMBL" id="KAH9421420.1"/>
    </source>
</evidence>
<protein>
    <submittedName>
        <fullName evidence="1">Uncharacterized protein</fullName>
    </submittedName>
</protein>
<keyword evidence="2" id="KW-1185">Reference proteome</keyword>
<reference evidence="1 2" key="2">
    <citation type="journal article" date="2022" name="Mol. Biol. Evol.">
        <title>Comparative Genomics Reveals Insights into the Divergent Evolution of Astigmatic Mites and Household Pest Adaptations.</title>
        <authorList>
            <person name="Xiong Q."/>
            <person name="Wan A.T."/>
            <person name="Liu X."/>
            <person name="Fung C.S."/>
            <person name="Xiao X."/>
            <person name="Malainual N."/>
            <person name="Hou J."/>
            <person name="Wang L."/>
            <person name="Wang M."/>
            <person name="Yang K.Y."/>
            <person name="Cui Y."/>
            <person name="Leung E.L."/>
            <person name="Nong W."/>
            <person name="Shin S.K."/>
            <person name="Au S.W."/>
            <person name="Jeong K.Y."/>
            <person name="Chew F.T."/>
            <person name="Hui J.H."/>
            <person name="Leung T.F."/>
            <person name="Tungtrongchitr A."/>
            <person name="Zhong N."/>
            <person name="Liu Z."/>
            <person name="Tsui S.K."/>
        </authorList>
    </citation>
    <scope>NUCLEOTIDE SEQUENCE [LARGE SCALE GENOMIC DNA]</scope>
    <source>
        <strain evidence="1">Derp</strain>
    </source>
</reference>
<dbReference type="EMBL" id="NJHN03000041">
    <property type="protein sequence ID" value="KAH9421420.1"/>
    <property type="molecule type" value="Genomic_DNA"/>
</dbReference>